<organism evidence="2 3">
    <name type="scientific">Trichophyton rubrum</name>
    <name type="common">Athlete's foot fungus</name>
    <name type="synonym">Epidermophyton rubrum</name>
    <dbReference type="NCBI Taxonomy" id="5551"/>
    <lineage>
        <taxon>Eukaryota</taxon>
        <taxon>Fungi</taxon>
        <taxon>Dikarya</taxon>
        <taxon>Ascomycota</taxon>
        <taxon>Pezizomycotina</taxon>
        <taxon>Eurotiomycetes</taxon>
        <taxon>Eurotiomycetidae</taxon>
        <taxon>Onygenales</taxon>
        <taxon>Arthrodermataceae</taxon>
        <taxon>Trichophyton</taxon>
    </lineage>
</organism>
<dbReference type="AlphaFoldDB" id="A0A178EPS2"/>
<reference evidence="2 3" key="1">
    <citation type="submission" date="2016-05" db="EMBL/GenBank/DDBJ databases">
        <title>Genome sequencing of Trichophyton rubrum CMCC(F)T1i isolated from hair.</title>
        <authorList>
            <person name="Zhan P."/>
            <person name="Tao Y."/>
            <person name="Liu W."/>
        </authorList>
    </citation>
    <scope>NUCLEOTIDE SEQUENCE [LARGE SCALE GENOMIC DNA]</scope>
    <source>
        <strain evidence="3">CMCC(F)T1i</strain>
    </source>
</reference>
<accession>A0A178EPS2</accession>
<gene>
    <name evidence="2" type="ORF">A7C99_6252</name>
</gene>
<dbReference type="Proteomes" id="UP000243015">
    <property type="component" value="Unassembled WGS sequence"/>
</dbReference>
<evidence type="ECO:0000256" key="1">
    <source>
        <dbReference type="SAM" id="MobiDB-lite"/>
    </source>
</evidence>
<protein>
    <submittedName>
        <fullName evidence="2">Uncharacterized protein</fullName>
    </submittedName>
</protein>
<sequence length="68" mass="7742">MDDASSAPEKSLKSLEKRHGKAFVLKEVRLGARKEPEETRGPNEPRPVSGFDQDARSRLRLCLFDTMR</sequence>
<dbReference type="EMBL" id="LHPM01000019">
    <property type="protein sequence ID" value="OAL61685.1"/>
    <property type="molecule type" value="Genomic_DNA"/>
</dbReference>
<evidence type="ECO:0000313" key="3">
    <source>
        <dbReference type="Proteomes" id="UP000243015"/>
    </source>
</evidence>
<proteinExistence type="predicted"/>
<feature type="region of interest" description="Disordered" evidence="1">
    <location>
        <begin position="26"/>
        <end position="52"/>
    </location>
</feature>
<name>A0A178EPS2_TRIRU</name>
<evidence type="ECO:0000313" key="2">
    <source>
        <dbReference type="EMBL" id="OAL61685.1"/>
    </source>
</evidence>
<comment type="caution">
    <text evidence="2">The sequence shown here is derived from an EMBL/GenBank/DDBJ whole genome shotgun (WGS) entry which is preliminary data.</text>
</comment>
<feature type="compositionally biased region" description="Basic and acidic residues" evidence="1">
    <location>
        <begin position="26"/>
        <end position="43"/>
    </location>
</feature>